<evidence type="ECO:0000313" key="2">
    <source>
        <dbReference type="EMBL" id="PZX61773.1"/>
    </source>
</evidence>
<organism evidence="2 3">
    <name type="scientific">Hydrotalea sandarakina</name>
    <dbReference type="NCBI Taxonomy" id="1004304"/>
    <lineage>
        <taxon>Bacteria</taxon>
        <taxon>Pseudomonadati</taxon>
        <taxon>Bacteroidota</taxon>
        <taxon>Chitinophagia</taxon>
        <taxon>Chitinophagales</taxon>
        <taxon>Chitinophagaceae</taxon>
        <taxon>Hydrotalea</taxon>
    </lineage>
</organism>
<dbReference type="InterPro" id="IPR029044">
    <property type="entry name" value="Nucleotide-diphossugar_trans"/>
</dbReference>
<dbReference type="CDD" id="cd06915">
    <property type="entry name" value="NTP_transferase_WcbM_like"/>
    <property type="match status" value="1"/>
</dbReference>
<dbReference type="Gene3D" id="3.90.550.10">
    <property type="entry name" value="Spore Coat Polysaccharide Biosynthesis Protein SpsA, Chain A"/>
    <property type="match status" value="1"/>
</dbReference>
<dbReference type="AlphaFoldDB" id="A0A2W7RLW2"/>
<name>A0A2W7RLW2_9BACT</name>
<evidence type="ECO:0000259" key="1">
    <source>
        <dbReference type="Pfam" id="PF00483"/>
    </source>
</evidence>
<gene>
    <name evidence="2" type="ORF">LX80_01933</name>
</gene>
<dbReference type="SUPFAM" id="SSF53448">
    <property type="entry name" value="Nucleotide-diphospho-sugar transferases"/>
    <property type="match status" value="1"/>
</dbReference>
<keyword evidence="3" id="KW-1185">Reference proteome</keyword>
<dbReference type="Proteomes" id="UP000249720">
    <property type="component" value="Unassembled WGS sequence"/>
</dbReference>
<dbReference type="RefSeq" id="WP_111295730.1">
    <property type="nucleotide sequence ID" value="NZ_QKZV01000006.1"/>
</dbReference>
<dbReference type="InterPro" id="IPR050486">
    <property type="entry name" value="Mannose-1P_guanyltransferase"/>
</dbReference>
<accession>A0A2W7RLW2</accession>
<proteinExistence type="predicted"/>
<dbReference type="OrthoDB" id="9813880at2"/>
<dbReference type="GO" id="GO:0016779">
    <property type="term" value="F:nucleotidyltransferase activity"/>
    <property type="evidence" value="ECO:0007669"/>
    <property type="project" value="UniProtKB-KW"/>
</dbReference>
<reference evidence="2 3" key="1">
    <citation type="submission" date="2018-06" db="EMBL/GenBank/DDBJ databases">
        <title>Genomic Encyclopedia of Archaeal and Bacterial Type Strains, Phase II (KMG-II): from individual species to whole genera.</title>
        <authorList>
            <person name="Goeker M."/>
        </authorList>
    </citation>
    <scope>NUCLEOTIDE SEQUENCE [LARGE SCALE GENOMIC DNA]</scope>
    <source>
        <strain evidence="2 3">DSM 23241</strain>
    </source>
</reference>
<evidence type="ECO:0000313" key="3">
    <source>
        <dbReference type="Proteomes" id="UP000249720"/>
    </source>
</evidence>
<comment type="caution">
    <text evidence="2">The sequence shown here is derived from an EMBL/GenBank/DDBJ whole genome shotgun (WGS) entry which is preliminary data.</text>
</comment>
<dbReference type="EMBL" id="QKZV01000006">
    <property type="protein sequence ID" value="PZX61773.1"/>
    <property type="molecule type" value="Genomic_DNA"/>
</dbReference>
<protein>
    <submittedName>
        <fullName evidence="2">D-glycero-alpha-D-manno-heptose 1-phosphate guanylyltransferase</fullName>
    </submittedName>
</protein>
<keyword evidence="2" id="KW-0548">Nucleotidyltransferase</keyword>
<dbReference type="InterPro" id="IPR005835">
    <property type="entry name" value="NTP_transferase_dom"/>
</dbReference>
<keyword evidence="2" id="KW-0808">Transferase</keyword>
<feature type="domain" description="Nucleotidyl transferase" evidence="1">
    <location>
        <begin position="4"/>
        <end position="226"/>
    </location>
</feature>
<dbReference type="PANTHER" id="PTHR22572">
    <property type="entry name" value="SUGAR-1-PHOSPHATE GUANYL TRANSFERASE"/>
    <property type="match status" value="1"/>
</dbReference>
<dbReference type="Pfam" id="PF00483">
    <property type="entry name" value="NTP_transferase"/>
    <property type="match status" value="1"/>
</dbReference>
<sequence>MTEAIILAGGLGTRLQQTVPHLPKCMAPINGKPFLSFVIHHLQNQGIEKFIFSLGYKHEYITQFIHENLAKNSFEIVIENEPLGTGGAIQFACTKASTDNVLITNGDTLYKINYRAFHEFHLQTHATCSICLKPMQNFSRYGAVTINQQNEIIAFHEKNFTPQGYINGGVYMLHLPKFLQLSFPEKFSFEKEFLEKQTNNHELFGFVQDAYFIDIGIPEDYAKAQIELK</sequence>